<feature type="chain" id="PRO_5013187265" evidence="3">
    <location>
        <begin position="26"/>
        <end position="302"/>
    </location>
</feature>
<feature type="region of interest" description="Disordered" evidence="1">
    <location>
        <begin position="30"/>
        <end position="62"/>
    </location>
</feature>
<dbReference type="InterPro" id="IPR032710">
    <property type="entry name" value="NTF2-like_dom_sf"/>
</dbReference>
<feature type="compositionally biased region" description="Polar residues" evidence="1">
    <location>
        <begin position="31"/>
        <end position="45"/>
    </location>
</feature>
<keyword evidence="2" id="KW-0812">Transmembrane</keyword>
<dbReference type="SMART" id="SM00978">
    <property type="entry name" value="Tim44"/>
    <property type="match status" value="1"/>
</dbReference>
<dbReference type="Proteomes" id="UP000192920">
    <property type="component" value="Unassembled WGS sequence"/>
</dbReference>
<dbReference type="STRING" id="1123014.SAMN02745746_00907"/>
<evidence type="ECO:0000313" key="5">
    <source>
        <dbReference type="EMBL" id="SMF03851.1"/>
    </source>
</evidence>
<dbReference type="EMBL" id="FXAG01000003">
    <property type="protein sequence ID" value="SMF03851.1"/>
    <property type="molecule type" value="Genomic_DNA"/>
</dbReference>
<gene>
    <name evidence="5" type="ORF">SAMN02745746_00907</name>
</gene>
<dbReference type="AlphaFoldDB" id="A0A1Y6BD92"/>
<feature type="domain" description="Tim44-like" evidence="4">
    <location>
        <begin position="174"/>
        <end position="301"/>
    </location>
</feature>
<keyword evidence="3" id="KW-0732">Signal</keyword>
<accession>A0A1Y6BD92</accession>
<dbReference type="RefSeq" id="WP_085275239.1">
    <property type="nucleotide sequence ID" value="NZ_FXAG01000003.1"/>
</dbReference>
<evidence type="ECO:0000313" key="6">
    <source>
        <dbReference type="Proteomes" id="UP000192920"/>
    </source>
</evidence>
<feature type="signal peptide" evidence="3">
    <location>
        <begin position="1"/>
        <end position="25"/>
    </location>
</feature>
<sequence length="302" mass="31267">MTPRAKTTVLAFTLVTLLAAPFSEAARLGKSRSSGMMRSAPTPSYQAPAPRPLPSAPAPAPVKKGPGIGTAIAAGAAGAAAGYMLGSAMHNNNAPASAPATQPAGSSIPWGTIALLGLLLVGGLMLFRRKAGNPAGQVPQTAGMPNGMAQEAARFEPIPKIGSGFGTTPSYGGAPMAASSLARLPDGTETPNFLRQAKATFLHLQSLNTPDSLEEIRKYLTPDLFEALRADIAGNDDVADFPQLDCQLIEAVEEGGRYIASVRFSGSVSETVNAAAVPFGETWHYIKDKNGSRWLLAGIQQD</sequence>
<evidence type="ECO:0000256" key="1">
    <source>
        <dbReference type="SAM" id="MobiDB-lite"/>
    </source>
</evidence>
<keyword evidence="6" id="KW-1185">Reference proteome</keyword>
<feature type="transmembrane region" description="Helical" evidence="2">
    <location>
        <begin position="108"/>
        <end position="127"/>
    </location>
</feature>
<evidence type="ECO:0000256" key="2">
    <source>
        <dbReference type="SAM" id="Phobius"/>
    </source>
</evidence>
<keyword evidence="2" id="KW-0472">Membrane</keyword>
<feature type="compositionally biased region" description="Pro residues" evidence="1">
    <location>
        <begin position="49"/>
        <end position="60"/>
    </location>
</feature>
<name>A0A1Y6BD92_9NEIS</name>
<evidence type="ECO:0000256" key="3">
    <source>
        <dbReference type="SAM" id="SignalP"/>
    </source>
</evidence>
<organism evidence="5 6">
    <name type="scientific">Pseudogulbenkiania subflava DSM 22618</name>
    <dbReference type="NCBI Taxonomy" id="1123014"/>
    <lineage>
        <taxon>Bacteria</taxon>
        <taxon>Pseudomonadati</taxon>
        <taxon>Pseudomonadota</taxon>
        <taxon>Betaproteobacteria</taxon>
        <taxon>Neisseriales</taxon>
        <taxon>Chromobacteriaceae</taxon>
        <taxon>Pseudogulbenkiania</taxon>
    </lineage>
</organism>
<protein>
    <submittedName>
        <fullName evidence="5">Predicted lipid-binding transport protein, Tim44 family</fullName>
    </submittedName>
</protein>
<dbReference type="PANTHER" id="PTHR41542:SF1">
    <property type="entry name" value="BLL5807 PROTEIN"/>
    <property type="match status" value="1"/>
</dbReference>
<reference evidence="6" key="1">
    <citation type="submission" date="2017-04" db="EMBL/GenBank/DDBJ databases">
        <authorList>
            <person name="Varghese N."/>
            <person name="Submissions S."/>
        </authorList>
    </citation>
    <scope>NUCLEOTIDE SEQUENCE [LARGE SCALE GENOMIC DNA]</scope>
    <source>
        <strain evidence="6">DSM 22618</strain>
    </source>
</reference>
<dbReference type="PANTHER" id="PTHR41542">
    <property type="entry name" value="BLL5807 PROTEIN"/>
    <property type="match status" value="1"/>
</dbReference>
<evidence type="ECO:0000259" key="4">
    <source>
        <dbReference type="SMART" id="SM00978"/>
    </source>
</evidence>
<dbReference type="SUPFAM" id="SSF54427">
    <property type="entry name" value="NTF2-like"/>
    <property type="match status" value="1"/>
</dbReference>
<proteinExistence type="predicted"/>
<dbReference type="InterPro" id="IPR007379">
    <property type="entry name" value="Tim44-like_dom"/>
</dbReference>
<keyword evidence="2" id="KW-1133">Transmembrane helix</keyword>